<dbReference type="RefSeq" id="WP_113031748.1">
    <property type="nucleotide sequence ID" value="NZ_QMFB01000008.1"/>
</dbReference>
<reference evidence="1 2" key="1">
    <citation type="journal article" date="2009" name="Int. J. Syst. Evol. Microbiol.">
        <title>Paenibacillus contaminans sp. nov., isolated from a contaminated laboratory plate.</title>
        <authorList>
            <person name="Chou J.H."/>
            <person name="Lee J.H."/>
            <person name="Lin M.C."/>
            <person name="Chang P.S."/>
            <person name="Arun A.B."/>
            <person name="Young C.C."/>
            <person name="Chen W.M."/>
        </authorList>
    </citation>
    <scope>NUCLEOTIDE SEQUENCE [LARGE SCALE GENOMIC DNA]</scope>
    <source>
        <strain evidence="1 2">CKOBP-6</strain>
    </source>
</reference>
<sequence>MSYYCPVCNGLQNAAVRCPKCAGPAEDCGRFNDFLGPYAPYRAIDDMNLSNGFYDRANHVCVHVMHCLACEHQFQTFIHEWSQA</sequence>
<dbReference type="Proteomes" id="UP000250369">
    <property type="component" value="Unassembled WGS sequence"/>
</dbReference>
<dbReference type="AlphaFoldDB" id="A0A329ML52"/>
<accession>A0A329ML52</accession>
<proteinExistence type="predicted"/>
<keyword evidence="2" id="KW-1185">Reference proteome</keyword>
<evidence type="ECO:0000313" key="2">
    <source>
        <dbReference type="Proteomes" id="UP000250369"/>
    </source>
</evidence>
<dbReference type="OrthoDB" id="1683552at2"/>
<gene>
    <name evidence="1" type="ORF">DQG23_15390</name>
</gene>
<protein>
    <submittedName>
        <fullName evidence="1">Uncharacterized protein</fullName>
    </submittedName>
</protein>
<dbReference type="EMBL" id="QMFB01000008">
    <property type="protein sequence ID" value="RAV20352.1"/>
    <property type="molecule type" value="Genomic_DNA"/>
</dbReference>
<name>A0A329ML52_9BACL</name>
<organism evidence="1 2">
    <name type="scientific">Paenibacillus contaminans</name>
    <dbReference type="NCBI Taxonomy" id="450362"/>
    <lineage>
        <taxon>Bacteria</taxon>
        <taxon>Bacillati</taxon>
        <taxon>Bacillota</taxon>
        <taxon>Bacilli</taxon>
        <taxon>Bacillales</taxon>
        <taxon>Paenibacillaceae</taxon>
        <taxon>Paenibacillus</taxon>
    </lineage>
</organism>
<evidence type="ECO:0000313" key="1">
    <source>
        <dbReference type="EMBL" id="RAV20352.1"/>
    </source>
</evidence>
<comment type="caution">
    <text evidence="1">The sequence shown here is derived from an EMBL/GenBank/DDBJ whole genome shotgun (WGS) entry which is preliminary data.</text>
</comment>